<gene>
    <name evidence="4" type="ORF">CEPIT_LOCUS41847</name>
    <name evidence="3" type="ORF">CEPIT_LOCUS7227</name>
</gene>
<dbReference type="Proteomes" id="UP001152523">
    <property type="component" value="Unassembled WGS sequence"/>
</dbReference>
<organism evidence="4 5">
    <name type="scientific">Cuscuta epithymum</name>
    <dbReference type="NCBI Taxonomy" id="186058"/>
    <lineage>
        <taxon>Eukaryota</taxon>
        <taxon>Viridiplantae</taxon>
        <taxon>Streptophyta</taxon>
        <taxon>Embryophyta</taxon>
        <taxon>Tracheophyta</taxon>
        <taxon>Spermatophyta</taxon>
        <taxon>Magnoliopsida</taxon>
        <taxon>eudicotyledons</taxon>
        <taxon>Gunneridae</taxon>
        <taxon>Pentapetalae</taxon>
        <taxon>asterids</taxon>
        <taxon>lamiids</taxon>
        <taxon>Solanales</taxon>
        <taxon>Convolvulaceae</taxon>
        <taxon>Cuscuteae</taxon>
        <taxon>Cuscuta</taxon>
        <taxon>Cuscuta subgen. Cuscuta</taxon>
    </lineage>
</organism>
<name>A0AAV0GCH8_9ASTE</name>
<evidence type="ECO:0000259" key="2">
    <source>
        <dbReference type="Pfam" id="PF14244"/>
    </source>
</evidence>
<evidence type="ECO:0000313" key="3">
    <source>
        <dbReference type="EMBL" id="CAH9080109.1"/>
    </source>
</evidence>
<reference evidence="4" key="1">
    <citation type="submission" date="2022-07" db="EMBL/GenBank/DDBJ databases">
        <authorList>
            <person name="Macas J."/>
            <person name="Novak P."/>
            <person name="Neumann P."/>
        </authorList>
    </citation>
    <scope>NUCLEOTIDE SEQUENCE</scope>
</reference>
<proteinExistence type="predicted"/>
<feature type="region of interest" description="Disordered" evidence="1">
    <location>
        <begin position="1"/>
        <end position="31"/>
    </location>
</feature>
<dbReference type="PANTHER" id="PTHR37610">
    <property type="entry name" value="CCHC-TYPE DOMAIN-CONTAINING PROTEIN"/>
    <property type="match status" value="1"/>
</dbReference>
<dbReference type="EMBL" id="CAMAPF010000034">
    <property type="protein sequence ID" value="CAH9080109.1"/>
    <property type="molecule type" value="Genomic_DNA"/>
</dbReference>
<dbReference type="PANTHER" id="PTHR37610:SF97">
    <property type="entry name" value="RETROTRANSPOSON GAG DOMAIN-CONTAINING PROTEIN"/>
    <property type="match status" value="1"/>
</dbReference>
<keyword evidence="5" id="KW-1185">Reference proteome</keyword>
<feature type="region of interest" description="Disordered" evidence="1">
    <location>
        <begin position="383"/>
        <end position="423"/>
    </location>
</feature>
<evidence type="ECO:0000313" key="4">
    <source>
        <dbReference type="EMBL" id="CAH9144965.1"/>
    </source>
</evidence>
<comment type="caution">
    <text evidence="4">The sequence shown here is derived from an EMBL/GenBank/DDBJ whole genome shotgun (WGS) entry which is preliminary data.</text>
</comment>
<evidence type="ECO:0000313" key="5">
    <source>
        <dbReference type="Proteomes" id="UP001152523"/>
    </source>
</evidence>
<feature type="compositionally biased region" description="Basic residues" evidence="1">
    <location>
        <begin position="12"/>
        <end position="21"/>
    </location>
</feature>
<feature type="compositionally biased region" description="Low complexity" evidence="1">
    <location>
        <begin position="383"/>
        <end position="393"/>
    </location>
</feature>
<feature type="domain" description="Retrotransposon Copia-like N-terminal" evidence="2">
    <location>
        <begin position="35"/>
        <end position="82"/>
    </location>
</feature>
<dbReference type="InterPro" id="IPR029472">
    <property type="entry name" value="Copia-like_N"/>
</dbReference>
<sequence length="423" mass="48379">MDSSDSESEHNHHQHSNHNHNHHNDGDEVNPLFLHHAESPSQSLINLKLDARNYHRWSRLMYVALSAKNKLPFIDGTLSRPAINDPNYFKWMRANHMVISWISNCLSPELGDFTLYSDSAVQVWKELKRRFSRSSNNHIYMLEQSLIATKQDNSPISVYYSKLKTLWDEISQYEESAVCTVDNCPVLIEMNRRLERKYVMQFLMGLKECFTSVRNQILLKDPLPPIDNVFNLVLQEEANQELSISIGYQNDSMTMAMAAQSNPNYNRNKTGDKSRYYTYEGSEQHGHKQKICTHCKKTNHTIENCFELIGYPPGHKLARFKPQIGQTSGGWQNTNKNIVNAVMQEEQLEESGKGSISLTQEEYQQFCSLIKGGINLASASNVPHSNPSNVSYPPNNPHLSNQVASNSSFQKSGIQHLESDWDS</sequence>
<dbReference type="Pfam" id="PF14244">
    <property type="entry name" value="Retrotran_gag_3"/>
    <property type="match status" value="1"/>
</dbReference>
<dbReference type="EMBL" id="CAMAPF010001073">
    <property type="protein sequence ID" value="CAH9144965.1"/>
    <property type="molecule type" value="Genomic_DNA"/>
</dbReference>
<dbReference type="AlphaFoldDB" id="A0AAV0GCH8"/>
<evidence type="ECO:0000256" key="1">
    <source>
        <dbReference type="SAM" id="MobiDB-lite"/>
    </source>
</evidence>
<feature type="compositionally biased region" description="Polar residues" evidence="1">
    <location>
        <begin position="399"/>
        <end position="413"/>
    </location>
</feature>
<protein>
    <recommendedName>
        <fullName evidence="2">Retrotransposon Copia-like N-terminal domain-containing protein</fullName>
    </recommendedName>
</protein>
<accession>A0AAV0GCH8</accession>